<accession>A0ABV7ZCN5</accession>
<feature type="compositionally biased region" description="Basic and acidic residues" evidence="4">
    <location>
        <begin position="298"/>
        <end position="307"/>
    </location>
</feature>
<keyword evidence="7" id="KW-1185">Reference proteome</keyword>
<dbReference type="EMBL" id="JBHRZG010000024">
    <property type="protein sequence ID" value="MFC3834843.1"/>
    <property type="molecule type" value="Genomic_DNA"/>
</dbReference>
<dbReference type="Proteomes" id="UP001595803">
    <property type="component" value="Unassembled WGS sequence"/>
</dbReference>
<keyword evidence="2 6" id="KW-0560">Oxidoreductase</keyword>
<dbReference type="InterPro" id="IPR002347">
    <property type="entry name" value="SDR_fam"/>
</dbReference>
<comment type="similarity">
    <text evidence="1 3">Belongs to the short-chain dehydrogenases/reductases (SDR) family.</text>
</comment>
<name>A0ABV7ZCN5_9DEIO</name>
<evidence type="ECO:0000259" key="5">
    <source>
        <dbReference type="SMART" id="SM00822"/>
    </source>
</evidence>
<evidence type="ECO:0000256" key="3">
    <source>
        <dbReference type="RuleBase" id="RU000363"/>
    </source>
</evidence>
<dbReference type="PRINTS" id="PR00080">
    <property type="entry name" value="SDRFAMILY"/>
</dbReference>
<dbReference type="InterPro" id="IPR057326">
    <property type="entry name" value="KR_dom"/>
</dbReference>
<dbReference type="RefSeq" id="WP_380103254.1">
    <property type="nucleotide sequence ID" value="NZ_JBHRZG010000024.1"/>
</dbReference>
<protein>
    <submittedName>
        <fullName evidence="6">SDR family NAD(P)-dependent oxidoreductase</fullName>
        <ecNumber evidence="6">1.-.-.-</ecNumber>
    </submittedName>
</protein>
<dbReference type="EC" id="1.-.-.-" evidence="6"/>
<sequence length="334" mass="34924">MRYARRLLLAGVIGAVAARRALRTPYDLTGRAVLITGGSRGLGLALAREFLARGARVTLMARDAAELERARAQLAADDRVHTVAGDVTVDADVKRAVTEAVQTFGGLDVVVNNAGMIQSGPLANMTLQDVQEIMDVNTLAPLRVTRAALPHLRDRRGRVLIVASVAGKVGTPHLGPYSVSKFGAVGLGQVLRAELAPQGVGVTTVCPGLMRTGSPRQATIKGHARREYALFATLDNLPLVSLDAGVAARRIVDALVRGDAETMIGGLAHVLRGAQALAPQLNADLLGLLTRVLPPPAPHDRGVRGADAESALTQANPIKRAAERDHNELGGAAG</sequence>
<dbReference type="InterPro" id="IPR020904">
    <property type="entry name" value="Sc_DH/Rdtase_CS"/>
</dbReference>
<dbReference type="PROSITE" id="PS00061">
    <property type="entry name" value="ADH_SHORT"/>
    <property type="match status" value="1"/>
</dbReference>
<evidence type="ECO:0000313" key="7">
    <source>
        <dbReference type="Proteomes" id="UP001595803"/>
    </source>
</evidence>
<dbReference type="Gene3D" id="3.40.50.720">
    <property type="entry name" value="NAD(P)-binding Rossmann-like Domain"/>
    <property type="match status" value="1"/>
</dbReference>
<evidence type="ECO:0000256" key="4">
    <source>
        <dbReference type="SAM" id="MobiDB-lite"/>
    </source>
</evidence>
<feature type="region of interest" description="Disordered" evidence="4">
    <location>
        <begin position="297"/>
        <end position="334"/>
    </location>
</feature>
<dbReference type="GO" id="GO:0016491">
    <property type="term" value="F:oxidoreductase activity"/>
    <property type="evidence" value="ECO:0007669"/>
    <property type="project" value="UniProtKB-KW"/>
</dbReference>
<feature type="domain" description="Ketoreductase" evidence="5">
    <location>
        <begin position="31"/>
        <end position="213"/>
    </location>
</feature>
<dbReference type="PRINTS" id="PR00081">
    <property type="entry name" value="GDHRDH"/>
</dbReference>
<comment type="caution">
    <text evidence="6">The sequence shown here is derived from an EMBL/GenBank/DDBJ whole genome shotgun (WGS) entry which is preliminary data.</text>
</comment>
<evidence type="ECO:0000313" key="6">
    <source>
        <dbReference type="EMBL" id="MFC3834843.1"/>
    </source>
</evidence>
<dbReference type="PANTHER" id="PTHR44196:SF1">
    <property type="entry name" value="DEHYDROGENASE_REDUCTASE SDR FAMILY MEMBER 7B"/>
    <property type="match status" value="1"/>
</dbReference>
<organism evidence="6 7">
    <name type="scientific">Deinococcus rufus</name>
    <dbReference type="NCBI Taxonomy" id="2136097"/>
    <lineage>
        <taxon>Bacteria</taxon>
        <taxon>Thermotogati</taxon>
        <taxon>Deinococcota</taxon>
        <taxon>Deinococci</taxon>
        <taxon>Deinococcales</taxon>
        <taxon>Deinococcaceae</taxon>
        <taxon>Deinococcus</taxon>
    </lineage>
</organism>
<dbReference type="Pfam" id="PF00106">
    <property type="entry name" value="adh_short"/>
    <property type="match status" value="1"/>
</dbReference>
<dbReference type="SMART" id="SM00822">
    <property type="entry name" value="PKS_KR"/>
    <property type="match status" value="1"/>
</dbReference>
<evidence type="ECO:0000256" key="1">
    <source>
        <dbReference type="ARBA" id="ARBA00006484"/>
    </source>
</evidence>
<dbReference type="SUPFAM" id="SSF51735">
    <property type="entry name" value="NAD(P)-binding Rossmann-fold domains"/>
    <property type="match status" value="1"/>
</dbReference>
<reference evidence="7" key="1">
    <citation type="journal article" date="2019" name="Int. J. Syst. Evol. Microbiol.">
        <title>The Global Catalogue of Microorganisms (GCM) 10K type strain sequencing project: providing services to taxonomists for standard genome sequencing and annotation.</title>
        <authorList>
            <consortium name="The Broad Institute Genomics Platform"/>
            <consortium name="The Broad Institute Genome Sequencing Center for Infectious Disease"/>
            <person name="Wu L."/>
            <person name="Ma J."/>
        </authorList>
    </citation>
    <scope>NUCLEOTIDE SEQUENCE [LARGE SCALE GENOMIC DNA]</scope>
    <source>
        <strain evidence="7">CCTCC AB 2017081</strain>
    </source>
</reference>
<dbReference type="PANTHER" id="PTHR44196">
    <property type="entry name" value="DEHYDROGENASE/REDUCTASE SDR FAMILY MEMBER 7B"/>
    <property type="match status" value="1"/>
</dbReference>
<proteinExistence type="inferred from homology"/>
<evidence type="ECO:0000256" key="2">
    <source>
        <dbReference type="ARBA" id="ARBA00023002"/>
    </source>
</evidence>
<dbReference type="InterPro" id="IPR036291">
    <property type="entry name" value="NAD(P)-bd_dom_sf"/>
</dbReference>
<gene>
    <name evidence="6" type="ORF">ACFOSB_18445</name>
</gene>